<evidence type="ECO:0000256" key="2">
    <source>
        <dbReference type="ARBA" id="ARBA00022801"/>
    </source>
</evidence>
<dbReference type="InterPro" id="IPR023214">
    <property type="entry name" value="HAD_sf"/>
</dbReference>
<dbReference type="NCBIfam" id="TIGR01484">
    <property type="entry name" value="HAD-SF-IIB"/>
    <property type="match status" value="1"/>
</dbReference>
<dbReference type="GO" id="GO:0051479">
    <property type="term" value="P:mannosylglycerate biosynthetic process"/>
    <property type="evidence" value="ECO:0007669"/>
    <property type="project" value="InterPro"/>
</dbReference>
<dbReference type="PANTHER" id="PTHR10000:SF8">
    <property type="entry name" value="HAD SUPERFAMILY HYDROLASE-LIKE, TYPE 3"/>
    <property type="match status" value="1"/>
</dbReference>
<dbReference type="Pfam" id="PF08282">
    <property type="entry name" value="Hydrolase_3"/>
    <property type="match status" value="1"/>
</dbReference>
<evidence type="ECO:0000256" key="3">
    <source>
        <dbReference type="ARBA" id="ARBA00022842"/>
    </source>
</evidence>
<dbReference type="InterPro" id="IPR006379">
    <property type="entry name" value="HAD-SF_hydro_IIB"/>
</dbReference>
<dbReference type="EMBL" id="SLZR01000011">
    <property type="protein sequence ID" value="TCS39995.1"/>
    <property type="molecule type" value="Genomic_DNA"/>
</dbReference>
<dbReference type="NCBIfam" id="TIGR01486">
    <property type="entry name" value="HAD-SF-IIB-MPGP"/>
    <property type="match status" value="1"/>
</dbReference>
<name>A0A4R3I5D9_9GAMM</name>
<gene>
    <name evidence="4" type="ORF">BCF53_11188</name>
</gene>
<keyword evidence="3" id="KW-0460">Magnesium</keyword>
<dbReference type="GO" id="GO:0000287">
    <property type="term" value="F:magnesium ion binding"/>
    <property type="evidence" value="ECO:0007669"/>
    <property type="project" value="UniProtKB-ARBA"/>
</dbReference>
<dbReference type="GO" id="GO:0050531">
    <property type="term" value="F:mannosyl-3-phosphoglycerate phosphatase activity"/>
    <property type="evidence" value="ECO:0007669"/>
    <property type="project" value="InterPro"/>
</dbReference>
<dbReference type="GO" id="GO:0005829">
    <property type="term" value="C:cytosol"/>
    <property type="evidence" value="ECO:0007669"/>
    <property type="project" value="TreeGrafter"/>
</dbReference>
<proteinExistence type="predicted"/>
<evidence type="ECO:0000313" key="5">
    <source>
        <dbReference type="Proteomes" id="UP000295793"/>
    </source>
</evidence>
<dbReference type="InterPro" id="IPR036412">
    <property type="entry name" value="HAD-like_sf"/>
</dbReference>
<evidence type="ECO:0000256" key="1">
    <source>
        <dbReference type="ARBA" id="ARBA00022723"/>
    </source>
</evidence>
<dbReference type="SFLD" id="SFLDG01142">
    <property type="entry name" value="C2.B.2:_Mannosyl-3-phosphoglyc"/>
    <property type="match status" value="1"/>
</dbReference>
<dbReference type="InterPro" id="IPR006381">
    <property type="entry name" value="HAD-SF-IIB-MPGP"/>
</dbReference>
<reference evidence="4 5" key="1">
    <citation type="submission" date="2019-03" db="EMBL/GenBank/DDBJ databases">
        <title>Genomic Encyclopedia of Archaeal and Bacterial Type Strains, Phase II (KMG-II): from individual species to whole genera.</title>
        <authorList>
            <person name="Goeker M."/>
        </authorList>
    </citation>
    <scope>NUCLEOTIDE SEQUENCE [LARGE SCALE GENOMIC DNA]</scope>
    <source>
        <strain evidence="4 5">DSM 15388</strain>
    </source>
</reference>
<dbReference type="Gene3D" id="3.30.980.20">
    <property type="entry name" value="Putative mannosyl-3-phosphoglycerate phosphatase, domain 2"/>
    <property type="match status" value="1"/>
</dbReference>
<keyword evidence="2" id="KW-0378">Hydrolase</keyword>
<accession>A0A4R3I5D9</accession>
<organism evidence="4 5">
    <name type="scientific">Reinekea marinisedimentorum</name>
    <dbReference type="NCBI Taxonomy" id="230495"/>
    <lineage>
        <taxon>Bacteria</taxon>
        <taxon>Pseudomonadati</taxon>
        <taxon>Pseudomonadota</taxon>
        <taxon>Gammaproteobacteria</taxon>
        <taxon>Oceanospirillales</taxon>
        <taxon>Saccharospirillaceae</taxon>
        <taxon>Reinekea</taxon>
    </lineage>
</organism>
<dbReference type="Gene3D" id="3.40.50.1000">
    <property type="entry name" value="HAD superfamily/HAD-like"/>
    <property type="match status" value="1"/>
</dbReference>
<dbReference type="SFLD" id="SFLDG01140">
    <property type="entry name" value="C2.B:_Phosphomannomutase_and_P"/>
    <property type="match status" value="1"/>
</dbReference>
<dbReference type="AlphaFoldDB" id="A0A4R3I5D9"/>
<dbReference type="OrthoDB" id="193379at2"/>
<dbReference type="SFLD" id="SFLDS00003">
    <property type="entry name" value="Haloacid_Dehalogenase"/>
    <property type="match status" value="1"/>
</dbReference>
<keyword evidence="5" id="KW-1185">Reference proteome</keyword>
<dbReference type="SUPFAM" id="SSF56784">
    <property type="entry name" value="HAD-like"/>
    <property type="match status" value="1"/>
</dbReference>
<dbReference type="Proteomes" id="UP000295793">
    <property type="component" value="Unassembled WGS sequence"/>
</dbReference>
<evidence type="ECO:0000313" key="4">
    <source>
        <dbReference type="EMBL" id="TCS39995.1"/>
    </source>
</evidence>
<comment type="caution">
    <text evidence="4">The sequence shown here is derived from an EMBL/GenBank/DDBJ whole genome shotgun (WGS) entry which is preliminary data.</text>
</comment>
<dbReference type="PANTHER" id="PTHR10000">
    <property type="entry name" value="PHOSPHOSERINE PHOSPHATASE"/>
    <property type="match status" value="1"/>
</dbReference>
<sequence>MSYVVYTDLDGTLLDHDNYSYQAALPALERLNESGIPVVPVTSKTRAEIEPLCHELKLNAPFIVENGAAIFIPKVFCTEEACSELPQVDGYRVKSFAPAIDFWNALVVELEKALSGAFVAMNQMSAQQLADMTSLSLPAAERALKREYSNPLQWLGSDEQLQTLSDICAQKGVQVVKGGRFVHLLKNSDKGAALVWLNNYLSEFLEVSDLESIALGDGENDIAMQLKADIAVQIRSPAHEFPELEKTSLYRTEKYGPEGWAEAITKILNSSPKESK</sequence>
<dbReference type="RefSeq" id="WP_132702211.1">
    <property type="nucleotide sequence ID" value="NZ_SLZR01000011.1"/>
</dbReference>
<protein>
    <submittedName>
        <fullName evidence="4">Mannosyl-3-phosphoglycerate phosphatase</fullName>
    </submittedName>
</protein>
<keyword evidence="1" id="KW-0479">Metal-binding</keyword>